<dbReference type="Pfam" id="PF03514">
    <property type="entry name" value="GRAS"/>
    <property type="match status" value="1"/>
</dbReference>
<keyword evidence="5 9" id="KW-0805">Transcription regulation</keyword>
<evidence type="ECO:0000313" key="12">
    <source>
        <dbReference type="EMBL" id="CAA0831224.1"/>
    </source>
</evidence>
<keyword evidence="3" id="KW-0832">Ubl conjugation</keyword>
<dbReference type="FunFam" id="1.10.10.1290:FF:000001">
    <property type="entry name" value="DELLA protein GAI"/>
    <property type="match status" value="1"/>
</dbReference>
<dbReference type="InterPro" id="IPR021914">
    <property type="entry name" value="TF_DELLA_N"/>
</dbReference>
<dbReference type="PROSITE" id="PS50985">
    <property type="entry name" value="GRAS"/>
    <property type="match status" value="1"/>
</dbReference>
<keyword evidence="4 9" id="KW-0939">Gibberellin signaling pathway</keyword>
<evidence type="ECO:0000256" key="3">
    <source>
        <dbReference type="ARBA" id="ARBA00022843"/>
    </source>
</evidence>
<comment type="caution">
    <text evidence="12">The sequence shown here is derived from an EMBL/GenBank/DDBJ whole genome shotgun (WGS) entry which is preliminary data.</text>
</comment>
<evidence type="ECO:0000313" key="13">
    <source>
        <dbReference type="Proteomes" id="UP001153555"/>
    </source>
</evidence>
<keyword evidence="6 9" id="KW-0804">Transcription</keyword>
<comment type="domain">
    <text evidence="9">The DELLA motif is required for its GA-induced degradation.</text>
</comment>
<organism evidence="12 13">
    <name type="scientific">Striga hermonthica</name>
    <name type="common">Purple witchweed</name>
    <name type="synonym">Buchnera hermonthica</name>
    <dbReference type="NCBI Taxonomy" id="68872"/>
    <lineage>
        <taxon>Eukaryota</taxon>
        <taxon>Viridiplantae</taxon>
        <taxon>Streptophyta</taxon>
        <taxon>Embryophyta</taxon>
        <taxon>Tracheophyta</taxon>
        <taxon>Spermatophyta</taxon>
        <taxon>Magnoliopsida</taxon>
        <taxon>eudicotyledons</taxon>
        <taxon>Gunneridae</taxon>
        <taxon>Pentapetalae</taxon>
        <taxon>asterids</taxon>
        <taxon>lamiids</taxon>
        <taxon>Lamiales</taxon>
        <taxon>Orobanchaceae</taxon>
        <taxon>Buchnereae</taxon>
        <taxon>Striga</taxon>
    </lineage>
</organism>
<evidence type="ECO:0000256" key="10">
    <source>
        <dbReference type="SAM" id="MobiDB-lite"/>
    </source>
</evidence>
<dbReference type="InterPro" id="IPR005202">
    <property type="entry name" value="TF_GRAS"/>
</dbReference>
<protein>
    <recommendedName>
        <fullName evidence="9">DELLA protein</fullName>
    </recommendedName>
</protein>
<evidence type="ECO:0000256" key="1">
    <source>
        <dbReference type="ARBA" id="ARBA00004123"/>
    </source>
</evidence>
<dbReference type="GO" id="GO:0009740">
    <property type="term" value="P:gibberellic acid mediated signaling pathway"/>
    <property type="evidence" value="ECO:0007669"/>
    <property type="project" value="UniProtKB-UniRule"/>
</dbReference>
<evidence type="ECO:0000256" key="8">
    <source>
        <dbReference type="PROSITE-ProRule" id="PRU01191"/>
    </source>
</evidence>
<dbReference type="PANTHER" id="PTHR31636">
    <property type="entry name" value="OSJNBA0084A10.13 PROTEIN-RELATED"/>
    <property type="match status" value="1"/>
</dbReference>
<dbReference type="Gene3D" id="1.10.10.1290">
    <property type="entry name" value="Transcriptional regulator DELLA, N-terminal domain"/>
    <property type="match status" value="1"/>
</dbReference>
<gene>
    <name evidence="12" type="ORF">SHERM_26604</name>
</gene>
<comment type="subcellular location">
    <subcellularLocation>
        <location evidence="1 9">Nucleus</location>
    </subcellularLocation>
</comment>
<evidence type="ECO:0000256" key="4">
    <source>
        <dbReference type="ARBA" id="ARBA00022941"/>
    </source>
</evidence>
<keyword evidence="7 9" id="KW-0539">Nucleus</keyword>
<evidence type="ECO:0000256" key="7">
    <source>
        <dbReference type="ARBA" id="ARBA00023242"/>
    </source>
</evidence>
<evidence type="ECO:0000256" key="6">
    <source>
        <dbReference type="ARBA" id="ARBA00023163"/>
    </source>
</evidence>
<evidence type="ECO:0000256" key="5">
    <source>
        <dbReference type="ARBA" id="ARBA00023015"/>
    </source>
</evidence>
<accession>A0A9N7NLI3</accession>
<comment type="similarity">
    <text evidence="2 9">Belongs to the GRAS family. DELLA subfamily.</text>
</comment>
<proteinExistence type="inferred from homology"/>
<reference evidence="12" key="1">
    <citation type="submission" date="2019-12" db="EMBL/GenBank/DDBJ databases">
        <authorList>
            <person name="Scholes J."/>
        </authorList>
    </citation>
    <scope>NUCLEOTIDE SEQUENCE</scope>
</reference>
<feature type="domain" description="Transcriptional factor DELLA N-terminal" evidence="11">
    <location>
        <begin position="30"/>
        <end position="96"/>
    </location>
</feature>
<comment type="function">
    <text evidence="9">Transcriptional regulator that acts as a repressor of the gibberellin (GA) signaling pathway. Probably acts by participating in large multiprotein complexes that repress transcription of GA-inducible genes.</text>
</comment>
<dbReference type="AlphaFoldDB" id="A0A9N7NLI3"/>
<dbReference type="InterPro" id="IPR038088">
    <property type="entry name" value="DELLA_N_sf"/>
</dbReference>
<sequence length="298" mass="31412">MASASGSTTIVTAAGKAKTVEDKPDSAGMDELFAVLGYKLKSSDMADVAEKLEQLEMALATTTEQDGASVLSTDTVHYNPSDISGWVDTMLSDITTSCGCGFEIGNIPGESSSGNHNTTGSSRTDGERRRVTYDGDLSAIPGGAVLQSGANKRMRISAGFLENVSPPVTAARPFVVDSQETGVRLVHALTACGEAVQQGNMKLADALVQHVSVLAVSQGGAMGKVATYFAAALAQIIYGIGFSQLDPLQLDLLQMHFYETTPYLKFAHFTANQAILEAFAGSDRVEGRRACLGEVRKF</sequence>
<feature type="compositionally biased region" description="Low complexity" evidence="10">
    <location>
        <begin position="111"/>
        <end position="122"/>
    </location>
</feature>
<evidence type="ECO:0000256" key="9">
    <source>
        <dbReference type="RuleBase" id="RU367159"/>
    </source>
</evidence>
<dbReference type="GO" id="GO:0005634">
    <property type="term" value="C:nucleus"/>
    <property type="evidence" value="ECO:0007669"/>
    <property type="project" value="UniProtKB-SubCell"/>
</dbReference>
<evidence type="ECO:0000259" key="11">
    <source>
        <dbReference type="Pfam" id="PF12041"/>
    </source>
</evidence>
<feature type="region of interest" description="Disordered" evidence="10">
    <location>
        <begin position="106"/>
        <end position="128"/>
    </location>
</feature>
<comment type="caution">
    <text evidence="8">Lacks conserved residue(s) required for the propagation of feature annotation.</text>
</comment>
<dbReference type="Pfam" id="PF12041">
    <property type="entry name" value="DELLA"/>
    <property type="match status" value="1"/>
</dbReference>
<dbReference type="EMBL" id="CACSLK010027831">
    <property type="protein sequence ID" value="CAA0831224.1"/>
    <property type="molecule type" value="Genomic_DNA"/>
</dbReference>
<name>A0A9N7NLI3_STRHE</name>
<dbReference type="OrthoDB" id="1922691at2759"/>
<dbReference type="Proteomes" id="UP001153555">
    <property type="component" value="Unassembled WGS sequence"/>
</dbReference>
<dbReference type="SMART" id="SM01129">
    <property type="entry name" value="DELLA"/>
    <property type="match status" value="1"/>
</dbReference>
<keyword evidence="13" id="KW-1185">Reference proteome</keyword>
<evidence type="ECO:0000256" key="2">
    <source>
        <dbReference type="ARBA" id="ARBA00010273"/>
    </source>
</evidence>